<dbReference type="Proteomes" id="UP000729357">
    <property type="component" value="Unassembled WGS sequence"/>
</dbReference>
<evidence type="ECO:0000313" key="5">
    <source>
        <dbReference type="EMBL" id="KAG9990748.1"/>
    </source>
</evidence>
<comment type="caution">
    <text evidence="5">The sequence shown here is derived from an EMBL/GenBank/DDBJ whole genome shotgun (WGS) entry which is preliminary data.</text>
</comment>
<dbReference type="SMART" id="SM00028">
    <property type="entry name" value="TPR"/>
    <property type="match status" value="2"/>
</dbReference>
<dbReference type="PANTHER" id="PTHR47643:SF2">
    <property type="entry name" value="TPR DOMAIN PROTEIN (AFU_ORTHOLOGUE AFUA_5G12710)"/>
    <property type="match status" value="1"/>
</dbReference>
<reference evidence="5" key="2">
    <citation type="submission" date="2021-08" db="EMBL/GenBank/DDBJ databases">
        <authorList>
            <person name="Gostincar C."/>
            <person name="Sun X."/>
            <person name="Song Z."/>
            <person name="Gunde-Cimerman N."/>
        </authorList>
    </citation>
    <scope>NUCLEOTIDE SEQUENCE</scope>
    <source>
        <strain evidence="5">EXF-9298</strain>
    </source>
</reference>
<name>A0A9P8G3Z5_AURME</name>
<dbReference type="SMART" id="SM00317">
    <property type="entry name" value="SET"/>
    <property type="match status" value="1"/>
</dbReference>
<feature type="repeat" description="TPR" evidence="3">
    <location>
        <begin position="275"/>
        <end position="308"/>
    </location>
</feature>
<dbReference type="InterPro" id="IPR011990">
    <property type="entry name" value="TPR-like_helical_dom_sf"/>
</dbReference>
<dbReference type="InterPro" id="IPR013105">
    <property type="entry name" value="TPR_2"/>
</dbReference>
<dbReference type="InterPro" id="IPR053209">
    <property type="entry name" value="Gramillin-biosynth_MTr"/>
</dbReference>
<keyword evidence="1" id="KW-0677">Repeat</keyword>
<keyword evidence="2 3" id="KW-0802">TPR repeat</keyword>
<dbReference type="Pfam" id="PF07719">
    <property type="entry name" value="TPR_2"/>
    <property type="match status" value="1"/>
</dbReference>
<evidence type="ECO:0000313" key="6">
    <source>
        <dbReference type="Proteomes" id="UP000729357"/>
    </source>
</evidence>
<proteinExistence type="predicted"/>
<dbReference type="SUPFAM" id="SSF48452">
    <property type="entry name" value="TPR-like"/>
    <property type="match status" value="1"/>
</dbReference>
<reference evidence="5" key="1">
    <citation type="journal article" date="2021" name="J Fungi (Basel)">
        <title>Virulence traits and population genomics of the black yeast Aureobasidium melanogenum.</title>
        <authorList>
            <person name="Cernosa A."/>
            <person name="Sun X."/>
            <person name="Gostincar C."/>
            <person name="Fang C."/>
            <person name="Gunde-Cimerman N."/>
            <person name="Song Z."/>
        </authorList>
    </citation>
    <scope>NUCLEOTIDE SEQUENCE</scope>
    <source>
        <strain evidence="5">EXF-9298</strain>
    </source>
</reference>
<dbReference type="PROSITE" id="PS50280">
    <property type="entry name" value="SET"/>
    <property type="match status" value="1"/>
</dbReference>
<dbReference type="AlphaFoldDB" id="A0A9P8G3Z5"/>
<protein>
    <submittedName>
        <fullName evidence="5">SET domain-containing protein</fullName>
    </submittedName>
</protein>
<dbReference type="InterPro" id="IPR001214">
    <property type="entry name" value="SET_dom"/>
</dbReference>
<dbReference type="PROSITE" id="PS50293">
    <property type="entry name" value="TPR_REGION"/>
    <property type="match status" value="1"/>
</dbReference>
<evidence type="ECO:0000259" key="4">
    <source>
        <dbReference type="PROSITE" id="PS50280"/>
    </source>
</evidence>
<accession>A0A9P8G3Z5</accession>
<organism evidence="5 6">
    <name type="scientific">Aureobasidium melanogenum</name>
    <name type="common">Aureobasidium pullulans var. melanogenum</name>
    <dbReference type="NCBI Taxonomy" id="46634"/>
    <lineage>
        <taxon>Eukaryota</taxon>
        <taxon>Fungi</taxon>
        <taxon>Dikarya</taxon>
        <taxon>Ascomycota</taxon>
        <taxon>Pezizomycotina</taxon>
        <taxon>Dothideomycetes</taxon>
        <taxon>Dothideomycetidae</taxon>
        <taxon>Dothideales</taxon>
        <taxon>Saccotheciaceae</taxon>
        <taxon>Aureobasidium</taxon>
    </lineage>
</organism>
<feature type="domain" description="SET" evidence="4">
    <location>
        <begin position="353"/>
        <end position="527"/>
    </location>
</feature>
<evidence type="ECO:0000256" key="2">
    <source>
        <dbReference type="ARBA" id="ARBA00022803"/>
    </source>
</evidence>
<sequence>MEEDPLAYHKSVLKEEMLARRLRQAGDLRRVSQTREQLVKEFANRPSPFSPVAKQVPRPGPEDFYRPCYLPLAQLKKIFLKDLKFETHHRGSFLLLRVFCQPFRKAAVMAAVEDETGDVDRVALYHTKEALRAFEVVPEGTVITVKEPFYRLEEDGRYVLRVDHPSDMVVLDQHHKLCPEQWQNREEIQLTALEWKREGSKAFVRGEYPEAHRCYTRGLARLDPDADEGTRDLMRDLYHHRSSTNLHLHRYDATILDAFLSTSNGRDDTSKAKDSEAWFRRGRANYQLGHYADALKAFERMLMLAPSDSRGHEEFKKTNARLLEQQQGAYNFADIIDEVTKNGFSVDRASFISRTEVRHTQDRGRGLFASQDIRMGDLILCEKAFMAAHPDDRTPNSRLQVWLDSVQKVIDNPSQSKDLLGLYAGQPDTSPTSAPMIDGSPVVDTFKVSKLLDLNGFSFAVGRESQAYGTSARMTMMTPKSTGLWSRIANANHACLSNAVRSFIGDMIILRAAKDIKNGEEITISYQNPAPLLEDRQKVLSGSWGFRCNCPLCTFESSLGVKMQTLADHVETSLAFMGDRNLNDVLTTDSELVAMAEIVAEDLEEIYADNLMHRLPCLGMADVWQWLSQTYCQDRNRTQLKRCATKILEGYGYWITVQNSGISIDCTYGIPAIGVVDALMYLSYVAEGEQQIELSQEFKASARKIYEIVNGSMMGFELKY</sequence>
<dbReference type="InterPro" id="IPR046341">
    <property type="entry name" value="SET_dom_sf"/>
</dbReference>
<dbReference type="InterPro" id="IPR019734">
    <property type="entry name" value="TPR_rpt"/>
</dbReference>
<dbReference type="PANTHER" id="PTHR47643">
    <property type="entry name" value="TPR DOMAIN PROTEIN (AFU_ORTHOLOGUE AFUA_5G12710)"/>
    <property type="match status" value="1"/>
</dbReference>
<dbReference type="EMBL" id="JAHFXS010000018">
    <property type="protein sequence ID" value="KAG9990748.1"/>
    <property type="molecule type" value="Genomic_DNA"/>
</dbReference>
<dbReference type="CDD" id="cd20071">
    <property type="entry name" value="SET_SMYD"/>
    <property type="match status" value="1"/>
</dbReference>
<dbReference type="PROSITE" id="PS50005">
    <property type="entry name" value="TPR"/>
    <property type="match status" value="1"/>
</dbReference>
<gene>
    <name evidence="5" type="ORF">KCU98_g904</name>
</gene>
<dbReference type="Pfam" id="PF00856">
    <property type="entry name" value="SET"/>
    <property type="match status" value="1"/>
</dbReference>
<dbReference type="Gene3D" id="2.170.270.10">
    <property type="entry name" value="SET domain"/>
    <property type="match status" value="1"/>
</dbReference>
<feature type="non-terminal residue" evidence="5">
    <location>
        <position position="720"/>
    </location>
</feature>
<keyword evidence="6" id="KW-1185">Reference proteome</keyword>
<evidence type="ECO:0000256" key="1">
    <source>
        <dbReference type="ARBA" id="ARBA00022737"/>
    </source>
</evidence>
<evidence type="ECO:0000256" key="3">
    <source>
        <dbReference type="PROSITE-ProRule" id="PRU00339"/>
    </source>
</evidence>
<dbReference type="SUPFAM" id="SSF82199">
    <property type="entry name" value="SET domain"/>
    <property type="match status" value="1"/>
</dbReference>
<dbReference type="Gene3D" id="1.25.40.10">
    <property type="entry name" value="Tetratricopeptide repeat domain"/>
    <property type="match status" value="1"/>
</dbReference>